<comment type="caution">
    <text evidence="5">The sequence shown here is derived from an EMBL/GenBank/DDBJ whole genome shotgun (WGS) entry which is preliminary data.</text>
</comment>
<dbReference type="Gene3D" id="3.30.170.10">
    <property type="entry name" value="Cyclin-dependent kinase, regulatory subunit"/>
    <property type="match status" value="1"/>
</dbReference>
<organism evidence="5 6">
    <name type="scientific">Adiantum capillus-veneris</name>
    <name type="common">Maidenhair fern</name>
    <dbReference type="NCBI Taxonomy" id="13818"/>
    <lineage>
        <taxon>Eukaryota</taxon>
        <taxon>Viridiplantae</taxon>
        <taxon>Streptophyta</taxon>
        <taxon>Embryophyta</taxon>
        <taxon>Tracheophyta</taxon>
        <taxon>Polypodiopsida</taxon>
        <taxon>Polypodiidae</taxon>
        <taxon>Polypodiales</taxon>
        <taxon>Pteridineae</taxon>
        <taxon>Pteridaceae</taxon>
        <taxon>Vittarioideae</taxon>
        <taxon>Adiantum</taxon>
    </lineage>
</organism>
<comment type="similarity">
    <text evidence="1 4">Belongs to the CKS family.</text>
</comment>
<dbReference type="PANTHER" id="PTHR23415">
    <property type="entry name" value="CYCLIN-DEPENDENT KINASES REGULATORY SUBUNIT/60S RIBOSOME SUBUNIT BIOGENESIS PROTEIN NIP7"/>
    <property type="match status" value="1"/>
</dbReference>
<evidence type="ECO:0000313" key="6">
    <source>
        <dbReference type="Proteomes" id="UP000886520"/>
    </source>
</evidence>
<dbReference type="PROSITE" id="PS00945">
    <property type="entry name" value="CKS_2"/>
    <property type="match status" value="1"/>
</dbReference>
<dbReference type="FunFam" id="3.30.170.10:FF:000003">
    <property type="entry name" value="Cyclin-dependent kinases regulatory subunit"/>
    <property type="match status" value="1"/>
</dbReference>
<reference evidence="5" key="1">
    <citation type="submission" date="2021-01" db="EMBL/GenBank/DDBJ databases">
        <title>Adiantum capillus-veneris genome.</title>
        <authorList>
            <person name="Fang Y."/>
            <person name="Liao Q."/>
        </authorList>
    </citation>
    <scope>NUCLEOTIDE SEQUENCE</scope>
    <source>
        <strain evidence="5">H3</strain>
        <tissue evidence="5">Leaf</tissue>
    </source>
</reference>
<dbReference type="Proteomes" id="UP000886520">
    <property type="component" value="Chromosome 22"/>
</dbReference>
<dbReference type="GO" id="GO:0051301">
    <property type="term" value="P:cell division"/>
    <property type="evidence" value="ECO:0007669"/>
    <property type="project" value="UniProtKB-UniRule"/>
</dbReference>
<name>A0A9D4U660_ADICA</name>
<dbReference type="SMART" id="SM01084">
    <property type="entry name" value="CKS"/>
    <property type="match status" value="1"/>
</dbReference>
<dbReference type="SUPFAM" id="SSF55637">
    <property type="entry name" value="Cell cycle regulatory proteins"/>
    <property type="match status" value="1"/>
</dbReference>
<evidence type="ECO:0000256" key="4">
    <source>
        <dbReference type="RuleBase" id="RU311113"/>
    </source>
</evidence>
<sequence length="111" mass="13127">MPKQGIVYSEKYYDDAYEYRHVVLTPEITKLLPEHPRLLSEMEWRSLGVQQSRGWVHYAIHNPERHILLFRRPLNYQQNQSQQMIGRPLQLHVQASQAGKMNAQDVPKGFD</sequence>
<dbReference type="GO" id="GO:0005737">
    <property type="term" value="C:cytoplasm"/>
    <property type="evidence" value="ECO:0007669"/>
    <property type="project" value="UniProtKB-ARBA"/>
</dbReference>
<gene>
    <name evidence="5" type="ORF">GOP47_0022614</name>
</gene>
<dbReference type="PRINTS" id="PR00296">
    <property type="entry name" value="CYCLINKINASE"/>
</dbReference>
<keyword evidence="6" id="KW-1185">Reference proteome</keyword>
<evidence type="ECO:0000256" key="3">
    <source>
        <dbReference type="ARBA" id="ARBA00023306"/>
    </source>
</evidence>
<keyword evidence="3 4" id="KW-0131">Cell cycle</keyword>
<protein>
    <recommendedName>
        <fullName evidence="4">Cyclin-dependent kinases regulatory subunit</fullName>
    </recommendedName>
</protein>
<evidence type="ECO:0000313" key="5">
    <source>
        <dbReference type="EMBL" id="KAI5062075.1"/>
    </source>
</evidence>
<dbReference type="InterPro" id="IPR036858">
    <property type="entry name" value="Cyclin-dep_kinase_reg-sub_sf"/>
</dbReference>
<dbReference type="GO" id="GO:0016538">
    <property type="term" value="F:cyclin-dependent protein serine/threonine kinase regulator activity"/>
    <property type="evidence" value="ECO:0007669"/>
    <property type="project" value="InterPro"/>
</dbReference>
<dbReference type="PROSITE" id="PS00944">
    <property type="entry name" value="CKS_1"/>
    <property type="match status" value="1"/>
</dbReference>
<dbReference type="Pfam" id="PF01111">
    <property type="entry name" value="CKS"/>
    <property type="match status" value="1"/>
</dbReference>
<dbReference type="InterPro" id="IPR000789">
    <property type="entry name" value="Cyclin-dep_kinase_reg-sub"/>
</dbReference>
<dbReference type="OrthoDB" id="440676at2759"/>
<evidence type="ECO:0000256" key="1">
    <source>
        <dbReference type="ARBA" id="ARBA00007782"/>
    </source>
</evidence>
<accession>A0A9D4U660</accession>
<keyword evidence="2 4" id="KW-0132">Cell division</keyword>
<dbReference type="EMBL" id="JABFUD020000022">
    <property type="protein sequence ID" value="KAI5062075.1"/>
    <property type="molecule type" value="Genomic_DNA"/>
</dbReference>
<evidence type="ECO:0000256" key="2">
    <source>
        <dbReference type="ARBA" id="ARBA00022618"/>
    </source>
</evidence>
<proteinExistence type="inferred from homology"/>
<comment type="function">
    <text evidence="4">Binds to the catalytic subunit of the cyclin dependent kinases and is essential for their biological function.</text>
</comment>
<dbReference type="AlphaFoldDB" id="A0A9D4U660"/>